<dbReference type="Pfam" id="PF22662">
    <property type="entry name" value="Csa3_N"/>
    <property type="match status" value="1"/>
</dbReference>
<dbReference type="Gene3D" id="1.10.10.10">
    <property type="entry name" value="Winged helix-like DNA-binding domain superfamily/Winged helix DNA-binding domain"/>
    <property type="match status" value="1"/>
</dbReference>
<dbReference type="InterPro" id="IPR054588">
    <property type="entry name" value="Csa3_N"/>
</dbReference>
<dbReference type="InterPro" id="IPR036388">
    <property type="entry name" value="WH-like_DNA-bd_sf"/>
</dbReference>
<dbReference type="AlphaFoldDB" id="A0A1W6K2J7"/>
<sequence>MILLTTYDSDEKFQIKSVLGLGKKLEKVIIINDAKESDKNKKSLSSFIQFLDGLSISYEIIKIDSLNFINSVSKILSSLDVDKEIIANLSGGDKILMIETLIALALSGKDIPIEIESDKYDTKITFSISDLIRGDINADHIKILVEIMRGSRTIYKISKSTRMSTSSVSRKLKKLLEYKYIIKENTEYSLTYKGMILALMQDLKQQ</sequence>
<evidence type="ECO:0000259" key="1">
    <source>
        <dbReference type="Pfam" id="PF01022"/>
    </source>
</evidence>
<evidence type="ECO:0000313" key="4">
    <source>
        <dbReference type="Proteomes" id="UP000193404"/>
    </source>
</evidence>
<keyword evidence="4" id="KW-1185">Reference proteome</keyword>
<name>A0A1W6K2J7_9CREN</name>
<dbReference type="InterPro" id="IPR001845">
    <property type="entry name" value="HTH_ArsR_DNA-bd_dom"/>
</dbReference>
<dbReference type="Proteomes" id="UP000193404">
    <property type="component" value="Chromosome"/>
</dbReference>
<protein>
    <submittedName>
        <fullName evidence="3">Uncharacterized protein</fullName>
    </submittedName>
</protein>
<dbReference type="STRING" id="282676.B6F84_12000"/>
<dbReference type="GeneID" id="41591658"/>
<dbReference type="RefSeq" id="WP_148692458.1">
    <property type="nucleotide sequence ID" value="NZ_CP020477.1"/>
</dbReference>
<gene>
    <name evidence="3" type="ORF">B6F84_12000</name>
</gene>
<organism evidence="3 4">
    <name type="scientific">Acidianus manzaensis</name>
    <dbReference type="NCBI Taxonomy" id="282676"/>
    <lineage>
        <taxon>Archaea</taxon>
        <taxon>Thermoproteota</taxon>
        <taxon>Thermoprotei</taxon>
        <taxon>Sulfolobales</taxon>
        <taxon>Sulfolobaceae</taxon>
        <taxon>Acidianus</taxon>
    </lineage>
</organism>
<dbReference type="KEGG" id="aman:B6F84_12000"/>
<feature type="domain" description="HTH arsR-type" evidence="1">
    <location>
        <begin position="141"/>
        <end position="178"/>
    </location>
</feature>
<evidence type="ECO:0000313" key="3">
    <source>
        <dbReference type="EMBL" id="ARM76664.1"/>
    </source>
</evidence>
<dbReference type="OrthoDB" id="97174at2157"/>
<feature type="domain" description="Csa3 N-terminal" evidence="2">
    <location>
        <begin position="5"/>
        <end position="116"/>
    </location>
</feature>
<dbReference type="InterPro" id="IPR036390">
    <property type="entry name" value="WH_DNA-bd_sf"/>
</dbReference>
<proteinExistence type="predicted"/>
<dbReference type="SUPFAM" id="SSF46785">
    <property type="entry name" value="Winged helix' DNA-binding domain"/>
    <property type="match status" value="1"/>
</dbReference>
<accession>A0A1W6K2J7</accession>
<dbReference type="Gene3D" id="3.40.50.11700">
    <property type="match status" value="1"/>
</dbReference>
<evidence type="ECO:0000259" key="2">
    <source>
        <dbReference type="Pfam" id="PF22662"/>
    </source>
</evidence>
<dbReference type="EMBL" id="CP020477">
    <property type="protein sequence ID" value="ARM76664.1"/>
    <property type="molecule type" value="Genomic_DNA"/>
</dbReference>
<dbReference type="Pfam" id="PF01022">
    <property type="entry name" value="HTH_5"/>
    <property type="match status" value="1"/>
</dbReference>
<reference evidence="3 4" key="1">
    <citation type="submission" date="2017-03" db="EMBL/GenBank/DDBJ databases">
        <title>Sulfur activation and transportation mechanism of thermophilic Archaea Acidianus manzaensis YN-25.</title>
        <authorList>
            <person name="Ma Y."/>
            <person name="Yang Y."/>
            <person name="Xia J."/>
        </authorList>
    </citation>
    <scope>NUCLEOTIDE SEQUENCE [LARGE SCALE GENOMIC DNA]</scope>
    <source>
        <strain evidence="3 4">YN-25</strain>
    </source>
</reference>
<dbReference type="GO" id="GO:0003700">
    <property type="term" value="F:DNA-binding transcription factor activity"/>
    <property type="evidence" value="ECO:0007669"/>
    <property type="project" value="InterPro"/>
</dbReference>